<feature type="transmembrane region" description="Helical" evidence="1">
    <location>
        <begin position="84"/>
        <end position="108"/>
    </location>
</feature>
<feature type="transmembrane region" description="Helical" evidence="1">
    <location>
        <begin position="60"/>
        <end position="77"/>
    </location>
</feature>
<evidence type="ECO:0000313" key="3">
    <source>
        <dbReference type="Proteomes" id="UP000231382"/>
    </source>
</evidence>
<keyword evidence="1" id="KW-0812">Transmembrane</keyword>
<evidence type="ECO:0000313" key="2">
    <source>
        <dbReference type="EMBL" id="PIS07484.1"/>
    </source>
</evidence>
<evidence type="ECO:0000256" key="1">
    <source>
        <dbReference type="SAM" id="Phobius"/>
    </source>
</evidence>
<organism evidence="2 3">
    <name type="scientific">Candidatus Berkelbacteria bacterium CG10_big_fil_rev_8_21_14_0_10_43_13</name>
    <dbReference type="NCBI Taxonomy" id="1974514"/>
    <lineage>
        <taxon>Bacteria</taxon>
        <taxon>Candidatus Berkelbacteria</taxon>
    </lineage>
</organism>
<dbReference type="AlphaFoldDB" id="A0A2H0W662"/>
<gene>
    <name evidence="2" type="ORF">COT78_03365</name>
</gene>
<protein>
    <recommendedName>
        <fullName evidence="4">DUF5658 domain-containing protein</fullName>
    </recommendedName>
</protein>
<dbReference type="Proteomes" id="UP000231382">
    <property type="component" value="Unassembled WGS sequence"/>
</dbReference>
<proteinExistence type="predicted"/>
<reference evidence="3" key="1">
    <citation type="submission" date="2017-09" db="EMBL/GenBank/DDBJ databases">
        <title>Depth-based differentiation of microbial function through sediment-hosted aquifers and enrichment of novel symbionts in the deep terrestrial subsurface.</title>
        <authorList>
            <person name="Probst A.J."/>
            <person name="Ladd B."/>
            <person name="Jarett J.K."/>
            <person name="Geller-Mcgrath D.E."/>
            <person name="Sieber C.M.K."/>
            <person name="Emerson J.B."/>
            <person name="Anantharaman K."/>
            <person name="Thomas B.C."/>
            <person name="Malmstrom R."/>
            <person name="Stieglmeier M."/>
            <person name="Klingl A."/>
            <person name="Woyke T."/>
            <person name="Ryan C.M."/>
            <person name="Banfield J.F."/>
        </authorList>
    </citation>
    <scope>NUCLEOTIDE SEQUENCE [LARGE SCALE GENOMIC DNA]</scope>
</reference>
<keyword evidence="1" id="KW-1133">Transmembrane helix</keyword>
<keyword evidence="1" id="KW-0472">Membrane</keyword>
<sequence>MQNYFKTNYQLLKSALWDDITDRTLFILTLILFVIDYFIWSRQLSSPDLYVYLRVNIYPIKLLAIMVAINTFLAVVAHDKEKEIGYFLFLSSFLLTSLVLILEIFYLLNL</sequence>
<evidence type="ECO:0008006" key="4">
    <source>
        <dbReference type="Google" id="ProtNLM"/>
    </source>
</evidence>
<comment type="caution">
    <text evidence="2">The sequence shown here is derived from an EMBL/GenBank/DDBJ whole genome shotgun (WGS) entry which is preliminary data.</text>
</comment>
<accession>A0A2H0W662</accession>
<feature type="transmembrane region" description="Helical" evidence="1">
    <location>
        <begin position="20"/>
        <end position="40"/>
    </location>
</feature>
<dbReference type="EMBL" id="PEZW01000021">
    <property type="protein sequence ID" value="PIS07484.1"/>
    <property type="molecule type" value="Genomic_DNA"/>
</dbReference>
<name>A0A2H0W662_9BACT</name>